<name>A0A168W8D5_9BACL</name>
<accession>A0A168W8D5</accession>
<proteinExistence type="predicted"/>
<dbReference type="AlphaFoldDB" id="A0A168W8D5"/>
<dbReference type="Proteomes" id="UP000076623">
    <property type="component" value="Chromosome"/>
</dbReference>
<dbReference type="EMBL" id="CP015378">
    <property type="protein sequence ID" value="ANC78529.1"/>
    <property type="molecule type" value="Genomic_DNA"/>
</dbReference>
<dbReference type="KEGG" id="fpn:ABE65_017665"/>
<protein>
    <submittedName>
        <fullName evidence="1">Uncharacterized protein</fullName>
    </submittedName>
</protein>
<keyword evidence="2" id="KW-1185">Reference proteome</keyword>
<sequence>MKISYHISSCECDYRDYLRVKDYSSFFGCEFDLKISESLTINSELHKSFLIVFFRELEYIFKRKKKKKDDCELQAFGWSIIYIIKIEGKKIYIKEYDEYDRKTKSVSYLDKHDFMEALKTFLGKYKREIISIQPDVIHSSEFKELEEQFQKTLKTASL</sequence>
<reference evidence="1 2" key="1">
    <citation type="submission" date="2016-04" db="EMBL/GenBank/DDBJ databases">
        <title>Complete genome sequence of Fictibacillus phosphorivorans G25-29, a strain toxic to nematodes.</title>
        <authorList>
            <person name="Zheng Z."/>
        </authorList>
    </citation>
    <scope>NUCLEOTIDE SEQUENCE [LARGE SCALE GENOMIC DNA]</scope>
    <source>
        <strain evidence="1 2">G25-29</strain>
    </source>
</reference>
<evidence type="ECO:0000313" key="2">
    <source>
        <dbReference type="Proteomes" id="UP000076623"/>
    </source>
</evidence>
<evidence type="ECO:0000313" key="1">
    <source>
        <dbReference type="EMBL" id="ANC78529.1"/>
    </source>
</evidence>
<organism evidence="1 2">
    <name type="scientific">Fictibacillus phosphorivorans</name>
    <dbReference type="NCBI Taxonomy" id="1221500"/>
    <lineage>
        <taxon>Bacteria</taxon>
        <taxon>Bacillati</taxon>
        <taxon>Bacillota</taxon>
        <taxon>Bacilli</taxon>
        <taxon>Bacillales</taxon>
        <taxon>Fictibacillaceae</taxon>
        <taxon>Fictibacillus</taxon>
    </lineage>
</organism>
<gene>
    <name evidence="1" type="ORF">ABE65_017665</name>
</gene>
<dbReference type="RefSeq" id="WP_066397824.1">
    <property type="nucleotide sequence ID" value="NZ_CP015378.1"/>
</dbReference>